<dbReference type="InterPro" id="IPR016163">
    <property type="entry name" value="Ald_DH_C"/>
</dbReference>
<dbReference type="AlphaFoldDB" id="A0A418Y5K7"/>
<comment type="similarity">
    <text evidence="1 4">Belongs to the aldehyde dehydrogenase family.</text>
</comment>
<dbReference type="GO" id="GO:0016620">
    <property type="term" value="F:oxidoreductase activity, acting on the aldehyde or oxo group of donors, NAD or NADP as acceptor"/>
    <property type="evidence" value="ECO:0007669"/>
    <property type="project" value="InterPro"/>
</dbReference>
<dbReference type="FunFam" id="3.40.605.10:FF:000007">
    <property type="entry name" value="NAD/NADP-dependent betaine aldehyde dehydrogenase"/>
    <property type="match status" value="1"/>
</dbReference>
<dbReference type="PANTHER" id="PTHR11699">
    <property type="entry name" value="ALDEHYDE DEHYDROGENASE-RELATED"/>
    <property type="match status" value="1"/>
</dbReference>
<proteinExistence type="inferred from homology"/>
<dbReference type="EMBL" id="QYUP01000064">
    <property type="protein sequence ID" value="RJG22063.1"/>
    <property type="molecule type" value="Genomic_DNA"/>
</dbReference>
<evidence type="ECO:0000313" key="6">
    <source>
        <dbReference type="EMBL" id="RJG22063.1"/>
    </source>
</evidence>
<feature type="domain" description="Aldehyde dehydrogenase" evidence="5">
    <location>
        <begin position="25"/>
        <end position="490"/>
    </location>
</feature>
<dbReference type="PROSITE" id="PS00070">
    <property type="entry name" value="ALDEHYDE_DEHYDR_CYS"/>
    <property type="match status" value="1"/>
</dbReference>
<dbReference type="InterPro" id="IPR029510">
    <property type="entry name" value="Ald_DH_CS_GLU"/>
</dbReference>
<dbReference type="FunFam" id="3.40.309.10:FF:000012">
    <property type="entry name" value="Betaine aldehyde dehydrogenase"/>
    <property type="match status" value="1"/>
</dbReference>
<evidence type="ECO:0000256" key="3">
    <source>
        <dbReference type="PROSITE-ProRule" id="PRU10007"/>
    </source>
</evidence>
<organism evidence="6 7">
    <name type="scientific">Massilia cavernae</name>
    <dbReference type="NCBI Taxonomy" id="2320864"/>
    <lineage>
        <taxon>Bacteria</taxon>
        <taxon>Pseudomonadati</taxon>
        <taxon>Pseudomonadota</taxon>
        <taxon>Betaproteobacteria</taxon>
        <taxon>Burkholderiales</taxon>
        <taxon>Oxalobacteraceae</taxon>
        <taxon>Telluria group</taxon>
        <taxon>Massilia</taxon>
    </lineage>
</organism>
<evidence type="ECO:0000259" key="5">
    <source>
        <dbReference type="Pfam" id="PF00171"/>
    </source>
</evidence>
<dbReference type="InterPro" id="IPR015590">
    <property type="entry name" value="Aldehyde_DH_dom"/>
</dbReference>
<sequence>MDSQLATLSQGFLAKTHQLFIDGQWHAARGGQSIEVRNPANGQVFAQVAAGEAADIDLAVQAARRAFEGNAWRALGPAGRARLLLKLADAIEANADELALLESLDNGKPVRFARMMDVGGAAECLRYNAGWATKLFGETINLSFPGQWQAYTLREPVGVVGQIVPWNFPLAMAVGKIAPALAAGCTVVLKPAEQTPLTAVRLAELIAQVGFPPGVFNLVTGFGLTAGKALAEHPGVDKVSFTGSTLTGKSILAAAAGNLKRVTLELGGKSPTIVFPDADIEKAIDGAARSIFSNSGQICAAGSRLYVHKDVFDRVVEGVAERAAKLKVGHGLAPDTEIGPLVSQQQLDRVSAYVRSGERDGAEVLTGGKVIDGEGYFIQPTVLTQTRADMAVVREEIFGPVLCAMPFEGNDLAQIAALANDTEYGLSATVWTRDLSTAHKMIHAIRAGSVKVNAGGLFDNALPMGGMKQSGWGRENGREGIEVYTEIKSVAIGL</sequence>
<dbReference type="OrthoDB" id="6187633at2"/>
<protein>
    <submittedName>
        <fullName evidence="6">Aldehyde dehydrogenase family protein</fullName>
    </submittedName>
</protein>
<dbReference type="Gene3D" id="3.40.605.10">
    <property type="entry name" value="Aldehyde Dehydrogenase, Chain A, domain 1"/>
    <property type="match status" value="1"/>
</dbReference>
<accession>A0A418Y5K7</accession>
<evidence type="ECO:0000256" key="1">
    <source>
        <dbReference type="ARBA" id="ARBA00009986"/>
    </source>
</evidence>
<gene>
    <name evidence="6" type="ORF">D3872_05915</name>
</gene>
<dbReference type="InterPro" id="IPR016160">
    <property type="entry name" value="Ald_DH_CS_CYS"/>
</dbReference>
<evidence type="ECO:0000256" key="4">
    <source>
        <dbReference type="RuleBase" id="RU003345"/>
    </source>
</evidence>
<dbReference type="PROSITE" id="PS00687">
    <property type="entry name" value="ALDEHYDE_DEHYDR_GLU"/>
    <property type="match status" value="1"/>
</dbReference>
<dbReference type="Gene3D" id="3.40.309.10">
    <property type="entry name" value="Aldehyde Dehydrogenase, Chain A, domain 2"/>
    <property type="match status" value="1"/>
</dbReference>
<dbReference type="Proteomes" id="UP000284006">
    <property type="component" value="Unassembled WGS sequence"/>
</dbReference>
<comment type="caution">
    <text evidence="6">The sequence shown here is derived from an EMBL/GenBank/DDBJ whole genome shotgun (WGS) entry which is preliminary data.</text>
</comment>
<keyword evidence="2 4" id="KW-0560">Oxidoreductase</keyword>
<dbReference type="SUPFAM" id="SSF53720">
    <property type="entry name" value="ALDH-like"/>
    <property type="match status" value="1"/>
</dbReference>
<evidence type="ECO:0000313" key="7">
    <source>
        <dbReference type="Proteomes" id="UP000284006"/>
    </source>
</evidence>
<name>A0A418Y5K7_9BURK</name>
<evidence type="ECO:0000256" key="2">
    <source>
        <dbReference type="ARBA" id="ARBA00023002"/>
    </source>
</evidence>
<keyword evidence="7" id="KW-1185">Reference proteome</keyword>
<dbReference type="InterPro" id="IPR016162">
    <property type="entry name" value="Ald_DH_N"/>
</dbReference>
<reference evidence="6 7" key="1">
    <citation type="submission" date="2018-09" db="EMBL/GenBank/DDBJ databases">
        <authorList>
            <person name="Zhu H."/>
        </authorList>
    </citation>
    <scope>NUCLEOTIDE SEQUENCE [LARGE SCALE GENOMIC DNA]</scope>
    <source>
        <strain evidence="6 7">K1S02-61</strain>
    </source>
</reference>
<feature type="active site" evidence="3">
    <location>
        <position position="265"/>
    </location>
</feature>
<dbReference type="Pfam" id="PF00171">
    <property type="entry name" value="Aldedh"/>
    <property type="match status" value="1"/>
</dbReference>
<dbReference type="InterPro" id="IPR016161">
    <property type="entry name" value="Ald_DH/histidinol_DH"/>
</dbReference>